<feature type="domain" description="PCI" evidence="3">
    <location>
        <begin position="77"/>
        <end position="246"/>
    </location>
</feature>
<dbReference type="InParanoid" id="A0A0V0QYR6"/>
<dbReference type="OrthoDB" id="8775810at2759"/>
<dbReference type="AlphaFoldDB" id="A0A0V0QYR6"/>
<evidence type="ECO:0000313" key="5">
    <source>
        <dbReference type="Proteomes" id="UP000054937"/>
    </source>
</evidence>
<comment type="similarity">
    <text evidence="1">Belongs to the proteasome subunit S14 family.</text>
</comment>
<dbReference type="GO" id="GO:0005829">
    <property type="term" value="C:cytosol"/>
    <property type="evidence" value="ECO:0007669"/>
    <property type="project" value="TreeGrafter"/>
</dbReference>
<dbReference type="InterPro" id="IPR000717">
    <property type="entry name" value="PCI_dom"/>
</dbReference>
<dbReference type="InterPro" id="IPR033464">
    <property type="entry name" value="CSN8_PSD8_EIF3K"/>
</dbReference>
<dbReference type="GO" id="GO:0005634">
    <property type="term" value="C:nucleus"/>
    <property type="evidence" value="ECO:0007669"/>
    <property type="project" value="TreeGrafter"/>
</dbReference>
<keyword evidence="5" id="KW-1185">Reference proteome</keyword>
<name>A0A0V0QYR6_PSEPJ</name>
<comment type="caution">
    <text evidence="4">The sequence shown here is derived from an EMBL/GenBank/DDBJ whole genome shotgun (WGS) entry which is preliminary data.</text>
</comment>
<dbReference type="GO" id="GO:0008541">
    <property type="term" value="C:proteasome regulatory particle, lid subcomplex"/>
    <property type="evidence" value="ECO:0007669"/>
    <property type="project" value="TreeGrafter"/>
</dbReference>
<accession>A0A0V0QYR6</accession>
<proteinExistence type="inferred from homology"/>
<dbReference type="OMA" id="HIMDGYF"/>
<evidence type="ECO:0000256" key="2">
    <source>
        <dbReference type="ARBA" id="ARBA00022942"/>
    </source>
</evidence>
<dbReference type="PANTHER" id="PTHR12387:SF0">
    <property type="entry name" value="26S PROTEASOME NON-ATPASE REGULATORY SUBUNIT 8"/>
    <property type="match status" value="1"/>
</dbReference>
<dbReference type="GO" id="GO:0043161">
    <property type="term" value="P:proteasome-mediated ubiquitin-dependent protein catabolic process"/>
    <property type="evidence" value="ECO:0007669"/>
    <property type="project" value="TreeGrafter"/>
</dbReference>
<evidence type="ECO:0000259" key="3">
    <source>
        <dbReference type="PROSITE" id="PS50250"/>
    </source>
</evidence>
<dbReference type="Pfam" id="PF10075">
    <property type="entry name" value="CSN8_PSD8_EIF3K"/>
    <property type="match status" value="1"/>
</dbReference>
<dbReference type="EMBL" id="LDAU01000086">
    <property type="protein sequence ID" value="KRX07168.1"/>
    <property type="molecule type" value="Genomic_DNA"/>
</dbReference>
<dbReference type="Gene3D" id="1.25.40.990">
    <property type="match status" value="1"/>
</dbReference>
<dbReference type="Proteomes" id="UP000054937">
    <property type="component" value="Unassembled WGS sequence"/>
</dbReference>
<dbReference type="InterPro" id="IPR006746">
    <property type="entry name" value="26S_Psome_Rpn12"/>
</dbReference>
<dbReference type="PROSITE" id="PS50250">
    <property type="entry name" value="PCI"/>
    <property type="match status" value="1"/>
</dbReference>
<keyword evidence="2" id="KW-0647">Proteasome</keyword>
<gene>
    <name evidence="4" type="ORF">PPERSA_00078</name>
</gene>
<evidence type="ECO:0000313" key="4">
    <source>
        <dbReference type="EMBL" id="KRX07168.1"/>
    </source>
</evidence>
<evidence type="ECO:0000256" key="1">
    <source>
        <dbReference type="ARBA" id="ARBA00009627"/>
    </source>
</evidence>
<dbReference type="FunCoup" id="A0A0V0QYR6">
    <property type="interactions" value="525"/>
</dbReference>
<protein>
    <recommendedName>
        <fullName evidence="3">PCI domain-containing protein</fullName>
    </recommendedName>
</protein>
<dbReference type="PANTHER" id="PTHR12387">
    <property type="entry name" value="26S PROTEASOME NON-ATPASE REGULATORY SUBUNIT 8"/>
    <property type="match status" value="1"/>
</dbReference>
<sequence>MSNPLQQVISNNQQIQSSINSNNFGEQTRQLIQQNKIATLSFDYLNQTEIKNINSEELKAARLFNELNVLYSIGVKNYEEFERAITKLRVFYENFGQLQPSQDQNQFIALYLLYLLSFNKMGQFHTYLELLPISDLQNKYIKFVLDLERSISVGNYKDVLNSKQNSTLPQFSLFLERIIHTVRYEIARSAEKSYKKLQVQDVVQIFNLSGPQEVEQFVLSQVEPARDNGFIWVQDKDVIYFNPITQENTKIDFKAIISKSLHYADELEKII</sequence>
<organism evidence="4 5">
    <name type="scientific">Pseudocohnilembus persalinus</name>
    <name type="common">Ciliate</name>
    <dbReference type="NCBI Taxonomy" id="266149"/>
    <lineage>
        <taxon>Eukaryota</taxon>
        <taxon>Sar</taxon>
        <taxon>Alveolata</taxon>
        <taxon>Ciliophora</taxon>
        <taxon>Intramacronucleata</taxon>
        <taxon>Oligohymenophorea</taxon>
        <taxon>Scuticociliatia</taxon>
        <taxon>Philasterida</taxon>
        <taxon>Pseudocohnilembidae</taxon>
        <taxon>Pseudocohnilembus</taxon>
    </lineage>
</organism>
<reference evidence="4 5" key="1">
    <citation type="journal article" date="2015" name="Sci. Rep.">
        <title>Genome of the facultative scuticociliatosis pathogen Pseudocohnilembus persalinus provides insight into its virulence through horizontal gene transfer.</title>
        <authorList>
            <person name="Xiong J."/>
            <person name="Wang G."/>
            <person name="Cheng J."/>
            <person name="Tian M."/>
            <person name="Pan X."/>
            <person name="Warren A."/>
            <person name="Jiang C."/>
            <person name="Yuan D."/>
            <person name="Miao W."/>
        </authorList>
    </citation>
    <scope>NUCLEOTIDE SEQUENCE [LARGE SCALE GENOMIC DNA]</scope>
    <source>
        <strain evidence="4">36N120E</strain>
    </source>
</reference>